<organism evidence="1 2">
    <name type="scientific">Candidatus Daviesbacteria bacterium RIFCSPHIGHO2_02_FULL_39_12</name>
    <dbReference type="NCBI Taxonomy" id="1797770"/>
    <lineage>
        <taxon>Bacteria</taxon>
        <taxon>Candidatus Daviesiibacteriota</taxon>
    </lineage>
</organism>
<comment type="caution">
    <text evidence="1">The sequence shown here is derived from an EMBL/GenBank/DDBJ whole genome shotgun (WGS) entry which is preliminary data.</text>
</comment>
<evidence type="ECO:0000313" key="1">
    <source>
        <dbReference type="EMBL" id="OGE25142.1"/>
    </source>
</evidence>
<evidence type="ECO:0000313" key="2">
    <source>
        <dbReference type="Proteomes" id="UP000177042"/>
    </source>
</evidence>
<reference evidence="1 2" key="1">
    <citation type="journal article" date="2016" name="Nat. Commun.">
        <title>Thousands of microbial genomes shed light on interconnected biogeochemical processes in an aquifer system.</title>
        <authorList>
            <person name="Anantharaman K."/>
            <person name="Brown C.T."/>
            <person name="Hug L.A."/>
            <person name="Sharon I."/>
            <person name="Castelle C.J."/>
            <person name="Probst A.J."/>
            <person name="Thomas B.C."/>
            <person name="Singh A."/>
            <person name="Wilkins M.J."/>
            <person name="Karaoz U."/>
            <person name="Brodie E.L."/>
            <person name="Williams K.H."/>
            <person name="Hubbard S.S."/>
            <person name="Banfield J.F."/>
        </authorList>
    </citation>
    <scope>NUCLEOTIDE SEQUENCE [LARGE SCALE GENOMIC DNA]</scope>
</reference>
<accession>A0A1F5J983</accession>
<dbReference type="Gene3D" id="1.10.10.10">
    <property type="entry name" value="Winged helix-like DNA-binding domain superfamily/Winged helix DNA-binding domain"/>
    <property type="match status" value="1"/>
</dbReference>
<dbReference type="Proteomes" id="UP000177042">
    <property type="component" value="Unassembled WGS sequence"/>
</dbReference>
<name>A0A1F5J983_9BACT</name>
<gene>
    <name evidence="1" type="ORF">A3C26_04495</name>
</gene>
<sequence length="77" mass="8664">MQRHDLSFKQEIVKKLVKGKLDRKEACHLLGCSSKTITRYLDKAAKGGLGALKDGRHSNYSKLTPKQLLGVIKEKKE</sequence>
<proteinExistence type="predicted"/>
<dbReference type="EMBL" id="MFCX01000031">
    <property type="protein sequence ID" value="OGE25142.1"/>
    <property type="molecule type" value="Genomic_DNA"/>
</dbReference>
<dbReference type="AlphaFoldDB" id="A0A1F5J983"/>
<protein>
    <submittedName>
        <fullName evidence="1">Uncharacterized protein</fullName>
    </submittedName>
</protein>
<dbReference type="InterPro" id="IPR010921">
    <property type="entry name" value="Trp_repressor/repl_initiator"/>
</dbReference>
<dbReference type="InterPro" id="IPR036388">
    <property type="entry name" value="WH-like_DNA-bd_sf"/>
</dbReference>
<dbReference type="Pfam" id="PF13551">
    <property type="entry name" value="HTH_29"/>
    <property type="match status" value="1"/>
</dbReference>
<dbReference type="GO" id="GO:0043565">
    <property type="term" value="F:sequence-specific DNA binding"/>
    <property type="evidence" value="ECO:0007669"/>
    <property type="project" value="InterPro"/>
</dbReference>
<dbReference type="SUPFAM" id="SSF48295">
    <property type="entry name" value="TrpR-like"/>
    <property type="match status" value="1"/>
</dbReference>